<dbReference type="PANTHER" id="PTHR12537">
    <property type="entry name" value="RNA BINDING PROTEIN PUMILIO-RELATED"/>
    <property type="match status" value="1"/>
</dbReference>
<evidence type="ECO:0000256" key="1">
    <source>
        <dbReference type="ARBA" id="ARBA00022737"/>
    </source>
</evidence>
<feature type="compositionally biased region" description="Low complexity" evidence="3">
    <location>
        <begin position="382"/>
        <end position="395"/>
    </location>
</feature>
<feature type="region of interest" description="Disordered" evidence="3">
    <location>
        <begin position="741"/>
        <end position="780"/>
    </location>
</feature>
<dbReference type="OrthoDB" id="278260at2759"/>
<accession>A0A088RYJ7</accession>
<reference evidence="4 5" key="1">
    <citation type="journal article" date="2015" name="Sci. Rep.">
        <title>The genome of Leishmania panamensis: insights into genomics of the L. (Viannia) subgenus.</title>
        <authorList>
            <person name="Llanes A."/>
            <person name="Restrepo C.M."/>
            <person name="Vecchio G.D."/>
            <person name="Anguizola F.J."/>
            <person name="Lleonart R."/>
        </authorList>
    </citation>
    <scope>NUCLEOTIDE SEQUENCE [LARGE SCALE GENOMIC DNA]</scope>
    <source>
        <strain evidence="4 5">MHOM/PA/94/PSC-1</strain>
    </source>
</reference>
<dbReference type="SUPFAM" id="SSF48371">
    <property type="entry name" value="ARM repeat"/>
    <property type="match status" value="2"/>
</dbReference>
<dbReference type="GO" id="GO:0003729">
    <property type="term" value="F:mRNA binding"/>
    <property type="evidence" value="ECO:0007669"/>
    <property type="project" value="TreeGrafter"/>
</dbReference>
<keyword evidence="5" id="KW-1185">Reference proteome</keyword>
<dbReference type="AlphaFoldDB" id="A0A088RYJ7"/>
<evidence type="ECO:0000256" key="2">
    <source>
        <dbReference type="PROSITE-ProRule" id="PRU00317"/>
    </source>
</evidence>
<feature type="compositionally biased region" description="Polar residues" evidence="3">
    <location>
        <begin position="751"/>
        <end position="760"/>
    </location>
</feature>
<dbReference type="Pfam" id="PF00806">
    <property type="entry name" value="PUF"/>
    <property type="match status" value="3"/>
</dbReference>
<feature type="compositionally biased region" description="Polar residues" evidence="3">
    <location>
        <begin position="372"/>
        <end position="381"/>
    </location>
</feature>
<dbReference type="InterPro" id="IPR001313">
    <property type="entry name" value="Pumilio_RNA-bd_rpt"/>
</dbReference>
<feature type="compositionally biased region" description="Basic and acidic residues" evidence="3">
    <location>
        <begin position="741"/>
        <end position="750"/>
    </location>
</feature>
<dbReference type="Proteomes" id="UP000063063">
    <property type="component" value="Chromosome 32"/>
</dbReference>
<dbReference type="RefSeq" id="XP_010701869.1">
    <property type="nucleotide sequence ID" value="XM_010703567.1"/>
</dbReference>
<dbReference type="EMBL" id="CP009401">
    <property type="protein sequence ID" value="AIO01069.1"/>
    <property type="molecule type" value="Genomic_DNA"/>
</dbReference>
<keyword evidence="1" id="KW-0677">Repeat</keyword>
<dbReference type="PROSITE" id="PS50302">
    <property type="entry name" value="PUM"/>
    <property type="match status" value="1"/>
</dbReference>
<dbReference type="KEGG" id="lpan:LPMP_321840"/>
<dbReference type="PANTHER" id="PTHR12537:SF126">
    <property type="entry name" value="PUM-HD DOMAIN-CONTAINING PROTEIN"/>
    <property type="match status" value="1"/>
</dbReference>
<dbReference type="SMART" id="SM00025">
    <property type="entry name" value="Pumilio"/>
    <property type="match status" value="8"/>
</dbReference>
<dbReference type="Gene3D" id="1.25.10.10">
    <property type="entry name" value="Leucine-rich Repeat Variant"/>
    <property type="match status" value="3"/>
</dbReference>
<dbReference type="VEuPathDB" id="TriTrypDB:LPMP_321840"/>
<name>A0A088RYJ7_LEIPA</name>
<gene>
    <name evidence="4" type="primary">PUF7</name>
    <name evidence="4" type="ORF">LPMP_321840</name>
</gene>
<evidence type="ECO:0000313" key="4">
    <source>
        <dbReference type="EMBL" id="AIO01069.1"/>
    </source>
</evidence>
<evidence type="ECO:0000313" key="5">
    <source>
        <dbReference type="Proteomes" id="UP000063063"/>
    </source>
</evidence>
<evidence type="ECO:0000256" key="3">
    <source>
        <dbReference type="SAM" id="MobiDB-lite"/>
    </source>
</evidence>
<feature type="region of interest" description="Disordered" evidence="3">
    <location>
        <begin position="372"/>
        <end position="416"/>
    </location>
</feature>
<sequence>MPGMRLDFLKNPAQRVATGKSLPLKQVEAIVLYGKPAQRAKVVQKLLPAVYGLSLNKTTHHILLTLLDHCDNMDRVKMLYHVRRKLLDLAQSPVGNSVLQRMLEKMPVRQKKDIAEAFVLNVDEDEFKRLCEHPFGNHVAQKLMEVPECVEVVLPHFLPHLKSLSFHLYGMRVVSKYVESVADGCSRTVEALFPSYAEADPEGDEAAIAASDTLDKAVQSLFRFSEESLVLTALLRHIRTPVEVKDAMAAHLSEYAADYLLPPTPVQEGAAKKGGDDEEDYGLPDFGLLGSSAKLAGATNTPTNVHVYCAILEHGDDVQRADVWAALSTNADILHAITHTKGAVLVGVAAVRFVEAARKTLLDALLVSATATSPSNGNDTGSSTASAAHTASPSKPSRKASKRTTTTRSDEAAFSSHGDTAKSSIVDVATDPVRSVLLRTFVEVARDTVAEKHTQLLVDQAVTLAQNSVSSPVLQKLVETDLTGGFASALLAVLLKSVEFTNLVTHPAASFLLQSILQFSPEGVRAPLVEALSNYYAGHLHEALSHAQGSRVMQKLLAYAPDVTVIQTVHQLISDAAKEEEVVVVQAKCTNGSNTDAVEAAAAGHTAKTTEATKVSRKEQRVMNRSKHYEVLSHALLSYALHTHACYVIRALLREVRTRQLDRERKLLMNELKPHVFELAVSPWAGRVVLDAMMTVGSAQLADAMKNVAFLRAEEWLSDVSEKKRHSNSVDPTLRNILKRQREEIDKGVESKSTVTQSSGAEGKGAPAHKKKRLFRSVKK</sequence>
<proteinExistence type="predicted"/>
<dbReference type="VEuPathDB" id="TriTrypDB:LPAL13_320024000"/>
<dbReference type="GeneID" id="22577925"/>
<dbReference type="InterPro" id="IPR011989">
    <property type="entry name" value="ARM-like"/>
</dbReference>
<organism evidence="4 5">
    <name type="scientific">Leishmania panamensis</name>
    <dbReference type="NCBI Taxonomy" id="5679"/>
    <lineage>
        <taxon>Eukaryota</taxon>
        <taxon>Discoba</taxon>
        <taxon>Euglenozoa</taxon>
        <taxon>Kinetoplastea</taxon>
        <taxon>Metakinetoplastina</taxon>
        <taxon>Trypanosomatida</taxon>
        <taxon>Trypanosomatidae</taxon>
        <taxon>Leishmaniinae</taxon>
        <taxon>Leishmania</taxon>
        <taxon>Leishmania guyanensis species complex</taxon>
    </lineage>
</organism>
<feature type="compositionally biased region" description="Basic residues" evidence="3">
    <location>
        <begin position="767"/>
        <end position="780"/>
    </location>
</feature>
<feature type="repeat" description="Pumilio" evidence="2">
    <location>
        <begin position="81"/>
        <end position="116"/>
    </location>
</feature>
<dbReference type="InterPro" id="IPR016024">
    <property type="entry name" value="ARM-type_fold"/>
</dbReference>
<dbReference type="GO" id="GO:0005737">
    <property type="term" value="C:cytoplasm"/>
    <property type="evidence" value="ECO:0007669"/>
    <property type="project" value="TreeGrafter"/>
</dbReference>
<dbReference type="GO" id="GO:0010608">
    <property type="term" value="P:post-transcriptional regulation of gene expression"/>
    <property type="evidence" value="ECO:0007669"/>
    <property type="project" value="TreeGrafter"/>
</dbReference>
<protein>
    <submittedName>
        <fullName evidence="4">Pumilio/PUF RNA binding protein 7, putative</fullName>
    </submittedName>
</protein>
<dbReference type="eggNOG" id="ENOG502SI8A">
    <property type="taxonomic scope" value="Eukaryota"/>
</dbReference>